<protein>
    <submittedName>
        <fullName evidence="7">O-antigen ligase family protein</fullName>
    </submittedName>
</protein>
<gene>
    <name evidence="7" type="ORF">FLP23_00355</name>
</gene>
<feature type="transmembrane region" description="Helical" evidence="5">
    <location>
        <begin position="61"/>
        <end position="79"/>
    </location>
</feature>
<name>A0A5C1Y442_9MICO</name>
<keyword evidence="4 5" id="KW-0472">Membrane</keyword>
<dbReference type="InterPro" id="IPR007016">
    <property type="entry name" value="O-antigen_ligase-rel_domated"/>
</dbReference>
<evidence type="ECO:0000256" key="3">
    <source>
        <dbReference type="ARBA" id="ARBA00022989"/>
    </source>
</evidence>
<dbReference type="PANTHER" id="PTHR37422:SF23">
    <property type="entry name" value="TEICHURONIC ACID BIOSYNTHESIS PROTEIN TUAE"/>
    <property type="match status" value="1"/>
</dbReference>
<dbReference type="EMBL" id="CP043504">
    <property type="protein sequence ID" value="QEO08614.1"/>
    <property type="molecule type" value="Genomic_DNA"/>
</dbReference>
<dbReference type="AlphaFoldDB" id="A0A5C1Y442"/>
<reference evidence="7 8" key="1">
    <citation type="submission" date="2019-09" db="EMBL/GenBank/DDBJ databases">
        <title>Genome sequencing of strain KACC 19322.</title>
        <authorList>
            <person name="Heo J."/>
            <person name="Kim S.-J."/>
            <person name="Kim J.-S."/>
            <person name="Hong S.-B."/>
            <person name="Kwon S.-W."/>
        </authorList>
    </citation>
    <scope>NUCLEOTIDE SEQUENCE [LARGE SCALE GENOMIC DNA]</scope>
    <source>
        <strain evidence="7 8">KACC 19322</strain>
    </source>
</reference>
<keyword evidence="7" id="KW-0436">Ligase</keyword>
<feature type="transmembrane region" description="Helical" evidence="5">
    <location>
        <begin position="31"/>
        <end position="49"/>
    </location>
</feature>
<dbReference type="Pfam" id="PF04932">
    <property type="entry name" value="Wzy_C"/>
    <property type="match status" value="1"/>
</dbReference>
<comment type="subcellular location">
    <subcellularLocation>
        <location evidence="1">Membrane</location>
        <topology evidence="1">Multi-pass membrane protein</topology>
    </subcellularLocation>
</comment>
<dbReference type="KEGG" id="lyk:FLP23_00355"/>
<dbReference type="InterPro" id="IPR051533">
    <property type="entry name" value="WaaL-like"/>
</dbReference>
<dbReference type="GO" id="GO:0016020">
    <property type="term" value="C:membrane"/>
    <property type="evidence" value="ECO:0007669"/>
    <property type="project" value="UniProtKB-SubCell"/>
</dbReference>
<keyword evidence="3 5" id="KW-1133">Transmembrane helix</keyword>
<dbReference type="Proteomes" id="UP000322159">
    <property type="component" value="Chromosome"/>
</dbReference>
<evidence type="ECO:0000313" key="8">
    <source>
        <dbReference type="Proteomes" id="UP000322159"/>
    </source>
</evidence>
<evidence type="ECO:0000313" key="7">
    <source>
        <dbReference type="EMBL" id="QEO08614.1"/>
    </source>
</evidence>
<organism evidence="7 8">
    <name type="scientific">Protaetiibacter larvae</name>
    <dbReference type="NCBI Taxonomy" id="2592654"/>
    <lineage>
        <taxon>Bacteria</taxon>
        <taxon>Bacillati</taxon>
        <taxon>Actinomycetota</taxon>
        <taxon>Actinomycetes</taxon>
        <taxon>Micrococcales</taxon>
        <taxon>Microbacteriaceae</taxon>
        <taxon>Protaetiibacter</taxon>
    </lineage>
</organism>
<feature type="transmembrane region" description="Helical" evidence="5">
    <location>
        <begin position="116"/>
        <end position="135"/>
    </location>
</feature>
<dbReference type="PANTHER" id="PTHR37422">
    <property type="entry name" value="TEICHURONIC ACID BIOSYNTHESIS PROTEIN TUAE"/>
    <property type="match status" value="1"/>
</dbReference>
<feature type="domain" description="O-antigen ligase-related" evidence="6">
    <location>
        <begin position="209"/>
        <end position="352"/>
    </location>
</feature>
<evidence type="ECO:0000256" key="1">
    <source>
        <dbReference type="ARBA" id="ARBA00004141"/>
    </source>
</evidence>
<dbReference type="OrthoDB" id="1118146at2"/>
<proteinExistence type="predicted"/>
<evidence type="ECO:0000259" key="6">
    <source>
        <dbReference type="Pfam" id="PF04932"/>
    </source>
</evidence>
<evidence type="ECO:0000256" key="2">
    <source>
        <dbReference type="ARBA" id="ARBA00022692"/>
    </source>
</evidence>
<feature type="transmembrane region" description="Helical" evidence="5">
    <location>
        <begin position="339"/>
        <end position="360"/>
    </location>
</feature>
<evidence type="ECO:0000256" key="4">
    <source>
        <dbReference type="ARBA" id="ARBA00023136"/>
    </source>
</evidence>
<keyword evidence="2 5" id="KW-0812">Transmembrane</keyword>
<dbReference type="RefSeq" id="WP_149324047.1">
    <property type="nucleotide sequence ID" value="NZ_CP043504.1"/>
</dbReference>
<evidence type="ECO:0000256" key="5">
    <source>
        <dbReference type="SAM" id="Phobius"/>
    </source>
</evidence>
<dbReference type="GO" id="GO:0016874">
    <property type="term" value="F:ligase activity"/>
    <property type="evidence" value="ECO:0007669"/>
    <property type="project" value="UniProtKB-KW"/>
</dbReference>
<feature type="transmembrane region" description="Helical" evidence="5">
    <location>
        <begin position="172"/>
        <end position="195"/>
    </location>
</feature>
<accession>A0A5C1Y442</accession>
<feature type="transmembrane region" description="Helical" evidence="5">
    <location>
        <begin position="252"/>
        <end position="277"/>
    </location>
</feature>
<feature type="transmembrane region" description="Helical" evidence="5">
    <location>
        <begin position="223"/>
        <end position="240"/>
    </location>
</feature>
<sequence length="433" mass="47119">MRAATNYQRALAVLSFGVLAAGDFWRYLLSWWGWGALAVLVVTLAVVELVRARVEIRRLPFTLFAFLAFAAVSIAWSAYPGASALGVLATLATATLAAFLATCLSWGEVLETFSDAVRWILGLSLLFELLVAVVIRRPVLPFWVDYSELEKIPAAYYWSRNLLFEGGRIQGIVGNANLLAMIALLGLVVFVARLVARKGSPLWAWFWIAVAVASIALTRSSTVLVATVVVVLVAVFVLVVRRTSGRARMVVFASGAVLAVASVIGAVLARAHLLALLGKSSDLTNRLEIWQKVGELAVQRPVAGWGWVSYWVPWVEPFDGLVVIKGVQYLQAHNAWLDVFLQLGGLGVALFALLVLGALLRSWGMAVEADRIRYYAAELRWPETAAPLLLLVALLVQSLAESRLLIELGFALLVIIAAKTGWRDDESTARPVG</sequence>
<keyword evidence="8" id="KW-1185">Reference proteome</keyword>
<feature type="transmembrane region" description="Helical" evidence="5">
    <location>
        <begin position="202"/>
        <end position="217"/>
    </location>
</feature>
<feature type="transmembrane region" description="Helical" evidence="5">
    <location>
        <begin position="85"/>
        <end position="104"/>
    </location>
</feature>